<proteinExistence type="predicted"/>
<dbReference type="InterPro" id="IPR018060">
    <property type="entry name" value="HTH_AraC"/>
</dbReference>
<dbReference type="InterPro" id="IPR009057">
    <property type="entry name" value="Homeodomain-like_sf"/>
</dbReference>
<evidence type="ECO:0000256" key="2">
    <source>
        <dbReference type="ARBA" id="ARBA00023125"/>
    </source>
</evidence>
<feature type="domain" description="HTH araC/xylS-type" evidence="4">
    <location>
        <begin position="160"/>
        <end position="259"/>
    </location>
</feature>
<dbReference type="PANTHER" id="PTHR46796:SF6">
    <property type="entry name" value="ARAC SUBFAMILY"/>
    <property type="match status" value="1"/>
</dbReference>
<keyword evidence="1" id="KW-0805">Transcription regulation</keyword>
<dbReference type="Pfam" id="PF14525">
    <property type="entry name" value="AraC_binding_2"/>
    <property type="match status" value="1"/>
</dbReference>
<evidence type="ECO:0000256" key="1">
    <source>
        <dbReference type="ARBA" id="ARBA00023015"/>
    </source>
</evidence>
<reference evidence="5 6" key="1">
    <citation type="submission" date="2021-07" db="EMBL/GenBank/DDBJ databases">
        <title>Paraburkholderia edwinii protects Aspergillus sp. from phenazines by acting as a toxin sponge.</title>
        <authorList>
            <person name="Dahlstrom K.M."/>
            <person name="Newman D.K."/>
        </authorList>
    </citation>
    <scope>NUCLEOTIDE SEQUENCE [LARGE SCALE GENOMIC DNA]</scope>
    <source>
        <strain evidence="5 6">Pe01</strain>
    </source>
</reference>
<dbReference type="PANTHER" id="PTHR46796">
    <property type="entry name" value="HTH-TYPE TRANSCRIPTIONAL ACTIVATOR RHAS-RELATED"/>
    <property type="match status" value="1"/>
</dbReference>
<dbReference type="PRINTS" id="PR00032">
    <property type="entry name" value="HTHARAC"/>
</dbReference>
<dbReference type="SUPFAM" id="SSF51215">
    <property type="entry name" value="Regulatory protein AraC"/>
    <property type="match status" value="1"/>
</dbReference>
<keyword evidence="3" id="KW-0804">Transcription</keyword>
<accession>A0ABX8UIC5</accession>
<evidence type="ECO:0000259" key="4">
    <source>
        <dbReference type="PROSITE" id="PS01124"/>
    </source>
</evidence>
<dbReference type="Pfam" id="PF12833">
    <property type="entry name" value="HTH_18"/>
    <property type="match status" value="1"/>
</dbReference>
<dbReference type="EMBL" id="CP080095">
    <property type="protein sequence ID" value="QYD68092.1"/>
    <property type="molecule type" value="Genomic_DNA"/>
</dbReference>
<evidence type="ECO:0000313" key="5">
    <source>
        <dbReference type="EMBL" id="QYD68092.1"/>
    </source>
</evidence>
<dbReference type="SUPFAM" id="SSF46689">
    <property type="entry name" value="Homeodomain-like"/>
    <property type="match status" value="1"/>
</dbReference>
<gene>
    <name evidence="5" type="ORF">KZJ38_17670</name>
</gene>
<dbReference type="RefSeq" id="WP_219797485.1">
    <property type="nucleotide sequence ID" value="NZ_CP080095.1"/>
</dbReference>
<dbReference type="InterPro" id="IPR037923">
    <property type="entry name" value="HTH-like"/>
</dbReference>
<organism evidence="5 6">
    <name type="scientific">Paraburkholderia edwinii</name>
    <dbReference type="NCBI Taxonomy" id="2861782"/>
    <lineage>
        <taxon>Bacteria</taxon>
        <taxon>Pseudomonadati</taxon>
        <taxon>Pseudomonadota</taxon>
        <taxon>Betaproteobacteria</taxon>
        <taxon>Burkholderiales</taxon>
        <taxon>Burkholderiaceae</taxon>
        <taxon>Paraburkholderia</taxon>
    </lineage>
</organism>
<dbReference type="InterPro" id="IPR035418">
    <property type="entry name" value="AraC-bd_2"/>
</dbReference>
<dbReference type="PROSITE" id="PS01124">
    <property type="entry name" value="HTH_ARAC_FAMILY_2"/>
    <property type="match status" value="1"/>
</dbReference>
<dbReference type="Gene3D" id="1.10.10.60">
    <property type="entry name" value="Homeodomain-like"/>
    <property type="match status" value="1"/>
</dbReference>
<protein>
    <submittedName>
        <fullName evidence="5">AraC family transcriptional regulator</fullName>
    </submittedName>
</protein>
<name>A0ABX8UIC5_9BURK</name>
<keyword evidence="2" id="KW-0238">DNA-binding</keyword>
<dbReference type="Proteomes" id="UP000826462">
    <property type="component" value="Chromosome 1"/>
</dbReference>
<keyword evidence="6" id="KW-1185">Reference proteome</keyword>
<evidence type="ECO:0000256" key="3">
    <source>
        <dbReference type="ARBA" id="ARBA00023163"/>
    </source>
</evidence>
<sequence length="275" mass="30303">MGELESSPESPLEALAGKRHGWRDDGRHLRLEIVRRGRMTIEQNGETRIFDPGDMLLVEPSHAFSRSFREPTQVSVVHIPKRALRERGLSWQFASACQPVHENGDVTAVRALLLAFTAHVDNASDALIERVGHQFLDLMDVLLEHSGATQTGRGAKWVVARAAQLITRRLADPDLSIASLAGQLNLSISSLTRAFRQRGLSPMRYAYSLRLEHAGRLLAETPDLAIKDVANRCGFASAAHFSRLFRQKYGVTPREYANAYACSSANAGAETCSTS</sequence>
<dbReference type="InterPro" id="IPR050204">
    <property type="entry name" value="AraC_XylS_family_regulators"/>
</dbReference>
<evidence type="ECO:0000313" key="6">
    <source>
        <dbReference type="Proteomes" id="UP000826462"/>
    </source>
</evidence>
<dbReference type="SMART" id="SM00342">
    <property type="entry name" value="HTH_ARAC"/>
    <property type="match status" value="1"/>
</dbReference>
<dbReference type="InterPro" id="IPR020449">
    <property type="entry name" value="Tscrpt_reg_AraC-type_HTH"/>
</dbReference>